<dbReference type="NCBIfam" id="TIGR01361">
    <property type="entry name" value="DAHP_synth_Bsub"/>
    <property type="match status" value="1"/>
</dbReference>
<dbReference type="NCBIfam" id="NF006421">
    <property type="entry name" value="PRK08673.1"/>
    <property type="match status" value="1"/>
</dbReference>
<dbReference type="PANTHER" id="PTHR43018:SF2">
    <property type="entry name" value="PHOSPHO-2-DEHYDRO-3-DEOXYHEPTONATE ALDOLASE"/>
    <property type="match status" value="1"/>
</dbReference>
<dbReference type="GO" id="GO:0009073">
    <property type="term" value="P:aromatic amino acid family biosynthetic process"/>
    <property type="evidence" value="ECO:0007669"/>
    <property type="project" value="InterPro"/>
</dbReference>
<gene>
    <name evidence="4" type="ORF">JMUB5056_0394</name>
</gene>
<dbReference type="GO" id="GO:0016832">
    <property type="term" value="F:aldehyde-lyase activity"/>
    <property type="evidence" value="ECO:0007669"/>
    <property type="project" value="InterPro"/>
</dbReference>
<feature type="domain" description="DAHP synthase ferredoxin-like" evidence="3">
    <location>
        <begin position="2"/>
        <end position="69"/>
    </location>
</feature>
<dbReference type="InterPro" id="IPR006268">
    <property type="entry name" value="DAHP_syn_2"/>
</dbReference>
<evidence type="ECO:0000313" key="5">
    <source>
        <dbReference type="Proteomes" id="UP000321561"/>
    </source>
</evidence>
<evidence type="ECO:0000259" key="2">
    <source>
        <dbReference type="Pfam" id="PF00793"/>
    </source>
</evidence>
<dbReference type="SUPFAM" id="SSF51569">
    <property type="entry name" value="Aldolase"/>
    <property type="match status" value="1"/>
</dbReference>
<dbReference type="Gene3D" id="3.20.20.70">
    <property type="entry name" value="Aldolase class I"/>
    <property type="match status" value="1"/>
</dbReference>
<reference evidence="4 5" key="1">
    <citation type="submission" date="2019-07" db="EMBL/GenBank/DDBJ databases">
        <title>Complete Genome Sequence of Leptotrichia hongkongensis Strain JMUB5056.</title>
        <authorList>
            <person name="Watanabe S."/>
            <person name="Cui L."/>
        </authorList>
    </citation>
    <scope>NUCLEOTIDE SEQUENCE [LARGE SCALE GENOMIC DNA]</scope>
    <source>
        <strain evidence="4 5">JMUB5056</strain>
    </source>
</reference>
<dbReference type="InterPro" id="IPR006218">
    <property type="entry name" value="DAHP1/KDSA"/>
</dbReference>
<proteinExistence type="predicted"/>
<accession>A0A510L4A4</accession>
<evidence type="ECO:0000313" key="4">
    <source>
        <dbReference type="EMBL" id="BBM58812.1"/>
    </source>
</evidence>
<protein>
    <submittedName>
        <fullName evidence="4">3-deoxy-7-phosphoheptulonate synthase</fullName>
    </submittedName>
</protein>
<dbReference type="InterPro" id="IPR052899">
    <property type="entry name" value="Class-I_DAHP_synthase"/>
</dbReference>
<keyword evidence="1" id="KW-0808">Transferase</keyword>
<sequence length="340" mass="37299">MMIIKVDGGISEKILENLVNRLETENNVSVKLINGKEYSILGLVGDISTIDIKHIQSLDYVLDVQRVQEPYKRASRKFKPEDTIVKVGNVEIGGNSLVMMAGPCSVENEKQIIDTAKAVKAAGANILRGGVVKPRTSPYAFQGLGMEGIELMKKAKEETGLPIICEVMSIAQLHEFGPHLDMIQLGARNMQNFDLLKEVGKTNIPVLLKRGLSATIEEWLMSAEYILAGGNENVVLCERGIRTYETAYRNVLDLNAVPMVKKLTHLPIIVDSSHATGKYWMVKPLAMAGIAAGADGLMVEVHPEPDKALSDGPQSLKFEVFDDLMQDVEKIANVLGKSFK</sequence>
<dbReference type="InterPro" id="IPR041071">
    <property type="entry name" value="DAHP_snth_FXD"/>
</dbReference>
<feature type="domain" description="DAHP synthetase I/KDSA" evidence="2">
    <location>
        <begin position="89"/>
        <end position="330"/>
    </location>
</feature>
<dbReference type="Pfam" id="PF18152">
    <property type="entry name" value="DAHP_snth_FXD"/>
    <property type="match status" value="1"/>
</dbReference>
<dbReference type="KEGG" id="lhg:JMUB5056_0394"/>
<dbReference type="Pfam" id="PF00793">
    <property type="entry name" value="DAHP_synth_1"/>
    <property type="match status" value="1"/>
</dbReference>
<dbReference type="InterPro" id="IPR013785">
    <property type="entry name" value="Aldolase_TIM"/>
</dbReference>
<dbReference type="GO" id="GO:0016740">
    <property type="term" value="F:transferase activity"/>
    <property type="evidence" value="ECO:0007669"/>
    <property type="project" value="UniProtKB-KW"/>
</dbReference>
<dbReference type="Proteomes" id="UP000321561">
    <property type="component" value="Chromosome"/>
</dbReference>
<evidence type="ECO:0000256" key="1">
    <source>
        <dbReference type="ARBA" id="ARBA00022679"/>
    </source>
</evidence>
<dbReference type="NCBIfam" id="NF009239">
    <property type="entry name" value="PRK12595.1"/>
    <property type="match status" value="1"/>
</dbReference>
<evidence type="ECO:0000259" key="3">
    <source>
        <dbReference type="Pfam" id="PF18152"/>
    </source>
</evidence>
<dbReference type="AlphaFoldDB" id="A0A510L4A4"/>
<dbReference type="EMBL" id="AP019846">
    <property type="protein sequence ID" value="BBM58812.1"/>
    <property type="molecule type" value="Genomic_DNA"/>
</dbReference>
<dbReference type="Gene3D" id="3.30.70.1140">
    <property type="entry name" value="Phospho-2-dehydro-3-deoxyheptonate aldolase, domain 1"/>
    <property type="match status" value="1"/>
</dbReference>
<name>A0A510L4A4_9FUSO</name>
<organism evidence="4 5">
    <name type="scientific">Leptotrichia hongkongensis</name>
    <dbReference type="NCBI Taxonomy" id="554406"/>
    <lineage>
        <taxon>Bacteria</taxon>
        <taxon>Fusobacteriati</taxon>
        <taxon>Fusobacteriota</taxon>
        <taxon>Fusobacteriia</taxon>
        <taxon>Fusobacteriales</taxon>
        <taxon>Leptotrichiaceae</taxon>
        <taxon>Leptotrichia</taxon>
    </lineage>
</organism>
<dbReference type="PANTHER" id="PTHR43018">
    <property type="entry name" value="PHOSPHO-2-DEHYDRO-3-DEOXYHEPTONATE ALDOLASE"/>
    <property type="match status" value="1"/>
</dbReference>